<dbReference type="PANTHER" id="PTHR31071:SF59">
    <property type="entry name" value="INTRACELLULAR PROTEIN TRANSPORTER USO1-LIKE PROTEIN"/>
    <property type="match status" value="1"/>
</dbReference>
<accession>A0AAN9ELT5</accession>
<protein>
    <submittedName>
        <fullName evidence="1">Uncharacterized protein</fullName>
    </submittedName>
</protein>
<dbReference type="EMBL" id="JAYWIO010000005">
    <property type="protein sequence ID" value="KAK7259647.1"/>
    <property type="molecule type" value="Genomic_DNA"/>
</dbReference>
<sequence length="201" mass="23249">MKIESRYLNDGSLCDDRVKVWVHLDSEFFKKASLTVSALARGDENGLGRSELCNSCMKMMGPGGYYGDESMRVSFYGQTHIRVVNLESKFVLGQYAERASMDTGPHVVHTVYLIQPVTKDRHEIDDLMKQIAENKLVRKSKEQDRLHVAVQSVRDELKDEMKLRKQSESIHRKLAWELCEVKSSFSMVLKELEQERARRHN</sequence>
<reference evidence="1 2" key="1">
    <citation type="submission" date="2024-01" db="EMBL/GenBank/DDBJ databases">
        <title>The genomes of 5 underutilized Papilionoideae crops provide insights into root nodulation and disease resistanc.</title>
        <authorList>
            <person name="Yuan L."/>
        </authorList>
    </citation>
    <scope>NUCLEOTIDE SEQUENCE [LARGE SCALE GENOMIC DNA]</scope>
    <source>
        <strain evidence="1">ZHUSHIDOU_FW_LH</strain>
        <tissue evidence="1">Leaf</tissue>
    </source>
</reference>
<dbReference type="AlphaFoldDB" id="A0AAN9ELT5"/>
<dbReference type="PANTHER" id="PTHR31071">
    <property type="entry name" value="GB|AAF24581.1"/>
    <property type="match status" value="1"/>
</dbReference>
<organism evidence="1 2">
    <name type="scientific">Crotalaria pallida</name>
    <name type="common">Smooth rattlebox</name>
    <name type="synonym">Crotalaria striata</name>
    <dbReference type="NCBI Taxonomy" id="3830"/>
    <lineage>
        <taxon>Eukaryota</taxon>
        <taxon>Viridiplantae</taxon>
        <taxon>Streptophyta</taxon>
        <taxon>Embryophyta</taxon>
        <taxon>Tracheophyta</taxon>
        <taxon>Spermatophyta</taxon>
        <taxon>Magnoliopsida</taxon>
        <taxon>eudicotyledons</taxon>
        <taxon>Gunneridae</taxon>
        <taxon>Pentapetalae</taxon>
        <taxon>rosids</taxon>
        <taxon>fabids</taxon>
        <taxon>Fabales</taxon>
        <taxon>Fabaceae</taxon>
        <taxon>Papilionoideae</taxon>
        <taxon>50 kb inversion clade</taxon>
        <taxon>genistoids sensu lato</taxon>
        <taxon>core genistoids</taxon>
        <taxon>Crotalarieae</taxon>
        <taxon>Crotalaria</taxon>
    </lineage>
</organism>
<proteinExistence type="predicted"/>
<dbReference type="Proteomes" id="UP001372338">
    <property type="component" value="Unassembled WGS sequence"/>
</dbReference>
<evidence type="ECO:0000313" key="1">
    <source>
        <dbReference type="EMBL" id="KAK7259647.1"/>
    </source>
</evidence>
<gene>
    <name evidence="1" type="ORF">RIF29_25259</name>
</gene>
<name>A0AAN9ELT5_CROPI</name>
<comment type="caution">
    <text evidence="1">The sequence shown here is derived from an EMBL/GenBank/DDBJ whole genome shotgun (WGS) entry which is preliminary data.</text>
</comment>
<dbReference type="InterPro" id="IPR043424">
    <property type="entry name" value="BLT-like"/>
</dbReference>
<evidence type="ECO:0000313" key="2">
    <source>
        <dbReference type="Proteomes" id="UP001372338"/>
    </source>
</evidence>
<keyword evidence="2" id="KW-1185">Reference proteome</keyword>